<protein>
    <recommendedName>
        <fullName evidence="1">Cupin type-2 domain-containing protein</fullName>
    </recommendedName>
</protein>
<reference evidence="2 3" key="1">
    <citation type="journal article" date="2016" name="Antonie Van Leeuwenhoek">
        <title>Nocardia donostiensis sp. nov., isolated from human respiratory specimens.</title>
        <authorList>
            <person name="Ercibengoa M."/>
            <person name="Bell M."/>
            <person name="Marimon J.M."/>
            <person name="Humrighouse B."/>
            <person name="Klenk H.P."/>
            <person name="Potter G."/>
            <person name="Perez-Trallero E."/>
        </authorList>
    </citation>
    <scope>NUCLEOTIDE SEQUENCE [LARGE SCALE GENOMIC DNA]</scope>
    <source>
        <strain evidence="2 3">X1655</strain>
    </source>
</reference>
<dbReference type="InterPro" id="IPR014710">
    <property type="entry name" value="RmlC-like_jellyroll"/>
</dbReference>
<comment type="caution">
    <text evidence="2">The sequence shown here is derived from an EMBL/GenBank/DDBJ whole genome shotgun (WGS) entry which is preliminary data.</text>
</comment>
<evidence type="ECO:0000259" key="1">
    <source>
        <dbReference type="Pfam" id="PF07883"/>
    </source>
</evidence>
<dbReference type="STRING" id="1538463.B0T36_16950"/>
<dbReference type="InterPro" id="IPR013096">
    <property type="entry name" value="Cupin_2"/>
</dbReference>
<dbReference type="RefSeq" id="WP_077117308.1">
    <property type="nucleotide sequence ID" value="NZ_LOKT01000011.1"/>
</dbReference>
<dbReference type="PANTHER" id="PTHR36440">
    <property type="entry name" value="PUTATIVE (AFU_ORTHOLOGUE AFUA_8G07350)-RELATED"/>
    <property type="match status" value="1"/>
</dbReference>
<dbReference type="InterPro" id="IPR053146">
    <property type="entry name" value="QDO-like"/>
</dbReference>
<sequence>MRKTDQRTDVHIEETRLPTVRHKKEGLHVASVGNVYRFLATGDETDGRYSLFETTLPSGEGAPFHWHTREEEAFYVLDGEVAFYTSEERVLARPGTFLNMPVGFVRGFRNEAERDARMLILVAPAGLEGMFLEDGVVLEHPEASAPPVSAEAKECPLTGRKYGIEYLARPLPNPPRAGH</sequence>
<feature type="domain" description="Cupin type-2" evidence="1">
    <location>
        <begin position="54"/>
        <end position="120"/>
    </location>
</feature>
<dbReference type="Gene3D" id="2.60.120.10">
    <property type="entry name" value="Jelly Rolls"/>
    <property type="match status" value="1"/>
</dbReference>
<evidence type="ECO:0000313" key="3">
    <source>
        <dbReference type="Proteomes" id="UP000188836"/>
    </source>
</evidence>
<accession>A0A1V2TFA1</accession>
<dbReference type="Proteomes" id="UP000188836">
    <property type="component" value="Unassembled WGS sequence"/>
</dbReference>
<dbReference type="OrthoDB" id="9791637at2"/>
<keyword evidence="3" id="KW-1185">Reference proteome</keyword>
<organism evidence="2 3">
    <name type="scientific">Nocardia donostiensis</name>
    <dbReference type="NCBI Taxonomy" id="1538463"/>
    <lineage>
        <taxon>Bacteria</taxon>
        <taxon>Bacillati</taxon>
        <taxon>Actinomycetota</taxon>
        <taxon>Actinomycetes</taxon>
        <taxon>Mycobacteriales</taxon>
        <taxon>Nocardiaceae</taxon>
        <taxon>Nocardia</taxon>
    </lineage>
</organism>
<dbReference type="InterPro" id="IPR011051">
    <property type="entry name" value="RmlC_Cupin_sf"/>
</dbReference>
<dbReference type="Pfam" id="PF07883">
    <property type="entry name" value="Cupin_2"/>
    <property type="match status" value="1"/>
</dbReference>
<dbReference type="PANTHER" id="PTHR36440:SF1">
    <property type="entry name" value="PUTATIVE (AFU_ORTHOLOGUE AFUA_8G07350)-RELATED"/>
    <property type="match status" value="1"/>
</dbReference>
<name>A0A1V2TFA1_9NOCA</name>
<gene>
    <name evidence="2" type="ORF">B0T46_14430</name>
</gene>
<dbReference type="SUPFAM" id="SSF51182">
    <property type="entry name" value="RmlC-like cupins"/>
    <property type="match status" value="1"/>
</dbReference>
<dbReference type="AlphaFoldDB" id="A0A1V2TFA1"/>
<dbReference type="EMBL" id="MUMY01000011">
    <property type="protein sequence ID" value="ONM48175.1"/>
    <property type="molecule type" value="Genomic_DNA"/>
</dbReference>
<evidence type="ECO:0000313" key="2">
    <source>
        <dbReference type="EMBL" id="ONM48175.1"/>
    </source>
</evidence>
<proteinExistence type="predicted"/>